<feature type="transmembrane region" description="Helical" evidence="1">
    <location>
        <begin position="18"/>
        <end position="38"/>
    </location>
</feature>
<gene>
    <name evidence="2" type="ORF">A3D07_00200</name>
</gene>
<dbReference type="Proteomes" id="UP000177124">
    <property type="component" value="Unassembled WGS sequence"/>
</dbReference>
<evidence type="ECO:0000313" key="2">
    <source>
        <dbReference type="EMBL" id="OGD90672.1"/>
    </source>
</evidence>
<dbReference type="STRING" id="1797716.A3D07_00200"/>
<keyword evidence="1" id="KW-0472">Membrane</keyword>
<reference evidence="2 3" key="1">
    <citation type="journal article" date="2016" name="Nat. Commun.">
        <title>Thousands of microbial genomes shed light on interconnected biogeochemical processes in an aquifer system.</title>
        <authorList>
            <person name="Anantharaman K."/>
            <person name="Brown C.T."/>
            <person name="Hug L.A."/>
            <person name="Sharon I."/>
            <person name="Castelle C.J."/>
            <person name="Probst A.J."/>
            <person name="Thomas B.C."/>
            <person name="Singh A."/>
            <person name="Wilkins M.J."/>
            <person name="Karaoz U."/>
            <person name="Brodie E.L."/>
            <person name="Williams K.H."/>
            <person name="Hubbard S.S."/>
            <person name="Banfield J.F."/>
        </authorList>
    </citation>
    <scope>NUCLEOTIDE SEQUENCE [LARGE SCALE GENOMIC DNA]</scope>
</reference>
<sequence length="168" mass="18442">MAHKNRQKLVTGQSLVEVVVSIGIAVILAISLITTSLITQKSSRSARNNSQATKLVQQTLEQLRVFRDRNGFKVSTFPDALTPPSVCFTFTTPDLNNPSTWSLTSGCSTPQTVTLGTTIFTRKVEMINEPLVANAAKRLITVTVSWDEAGQTRSVKSQTFLGLWQDFP</sequence>
<dbReference type="EMBL" id="MFBF01000038">
    <property type="protein sequence ID" value="OGD90672.1"/>
    <property type="molecule type" value="Genomic_DNA"/>
</dbReference>
<proteinExistence type="predicted"/>
<name>A0A1F5GFN0_9BACT</name>
<keyword evidence="1" id="KW-0812">Transmembrane</keyword>
<accession>A0A1F5GFN0</accession>
<evidence type="ECO:0000256" key="1">
    <source>
        <dbReference type="SAM" id="Phobius"/>
    </source>
</evidence>
<comment type="caution">
    <text evidence="2">The sequence shown here is derived from an EMBL/GenBank/DDBJ whole genome shotgun (WGS) entry which is preliminary data.</text>
</comment>
<keyword evidence="1" id="KW-1133">Transmembrane helix</keyword>
<dbReference type="AlphaFoldDB" id="A0A1F5GFN0"/>
<protein>
    <submittedName>
        <fullName evidence="2">Uncharacterized protein</fullName>
    </submittedName>
</protein>
<evidence type="ECO:0000313" key="3">
    <source>
        <dbReference type="Proteomes" id="UP000177124"/>
    </source>
</evidence>
<organism evidence="2 3">
    <name type="scientific">Candidatus Curtissbacteria bacterium RIFCSPHIGHO2_02_FULL_42_15</name>
    <dbReference type="NCBI Taxonomy" id="1797716"/>
    <lineage>
        <taxon>Bacteria</taxon>
        <taxon>Candidatus Curtissiibacteriota</taxon>
    </lineage>
</organism>